<protein>
    <submittedName>
        <fullName evidence="2">Uncharacterized protein</fullName>
    </submittedName>
</protein>
<sequence>MVPVHTSSLQELINCRDATSEGSRREPSTSPAIPAMGQPGPSHWQQDQFDEPFHHHPLVHPQTEPSAVYLDSESTGFSTHQTVPDAVDGTLSHLDNGKNLMLDQHTAPVENADGNDMPFLPVHSRQLWPKKSISFKTSPQPLYIGGSTHTAQHQGIFSDNSQSWLDVGEDSNATHGPSMCFSSRREENKTLVSVIDGSDRCRSGHTKEPVEQQDINKVQTNDGGYEFCLPLFIVDTDAAFLNTDTESGGCGESGSRKRQREESDSEMESAGGSHKPKKPKVKETPDSLPGDQSTAVQGARGKRRKLNPRAPAMMKLYAHNLTPLTTPEAKEGGFVPLVTADTKAASKAFAHHQMSVNMENITIV</sequence>
<organism evidence="2">
    <name type="scientific">Psilocybe cubensis</name>
    <name type="common">Psychedelic mushroom</name>
    <name type="synonym">Stropharia cubensis</name>
    <dbReference type="NCBI Taxonomy" id="181762"/>
    <lineage>
        <taxon>Eukaryota</taxon>
        <taxon>Fungi</taxon>
        <taxon>Dikarya</taxon>
        <taxon>Basidiomycota</taxon>
        <taxon>Agaricomycotina</taxon>
        <taxon>Agaricomycetes</taxon>
        <taxon>Agaricomycetidae</taxon>
        <taxon>Agaricales</taxon>
        <taxon>Agaricineae</taxon>
        <taxon>Strophariaceae</taxon>
        <taxon>Psilocybe</taxon>
    </lineage>
</organism>
<dbReference type="EMBL" id="JAFIQS010000002">
    <property type="protein sequence ID" value="KAG5172094.1"/>
    <property type="molecule type" value="Genomic_DNA"/>
</dbReference>
<feature type="compositionally biased region" description="Polar residues" evidence="1">
    <location>
        <begin position="1"/>
        <end position="11"/>
    </location>
</feature>
<evidence type="ECO:0000256" key="1">
    <source>
        <dbReference type="SAM" id="MobiDB-lite"/>
    </source>
</evidence>
<proteinExistence type="predicted"/>
<feature type="compositionally biased region" description="Basic and acidic residues" evidence="1">
    <location>
        <begin position="18"/>
        <end position="27"/>
    </location>
</feature>
<gene>
    <name evidence="2" type="ORF">JR316_001588</name>
</gene>
<reference evidence="2" key="1">
    <citation type="submission" date="2021-02" db="EMBL/GenBank/DDBJ databases">
        <title>Psilocybe cubensis genome.</title>
        <authorList>
            <person name="Mckernan K.J."/>
            <person name="Crawford S."/>
            <person name="Trippe A."/>
            <person name="Kane L.T."/>
            <person name="Mclaughlin S."/>
        </authorList>
    </citation>
    <scope>NUCLEOTIDE SEQUENCE [LARGE SCALE GENOMIC DNA]</scope>
    <source>
        <strain evidence="2">MGC-MH-2018</strain>
    </source>
</reference>
<feature type="region of interest" description="Disordered" evidence="1">
    <location>
        <begin position="1"/>
        <end position="60"/>
    </location>
</feature>
<accession>A0A8H7Y712</accession>
<comment type="caution">
    <text evidence="2">The sequence shown here is derived from an EMBL/GenBank/DDBJ whole genome shotgun (WGS) entry which is preliminary data.</text>
</comment>
<evidence type="ECO:0000313" key="2">
    <source>
        <dbReference type="EMBL" id="KAG5172094.1"/>
    </source>
</evidence>
<feature type="region of interest" description="Disordered" evidence="1">
    <location>
        <begin position="245"/>
        <end position="309"/>
    </location>
</feature>
<dbReference type="AlphaFoldDB" id="A0A8H7Y712"/>
<name>A0A8H7Y712_PSICU</name>